<dbReference type="SUPFAM" id="SSF55785">
    <property type="entry name" value="PYP-like sensor domain (PAS domain)"/>
    <property type="match status" value="1"/>
</dbReference>
<dbReference type="InterPro" id="IPR000014">
    <property type="entry name" value="PAS"/>
</dbReference>
<dbReference type="InterPro" id="IPR035965">
    <property type="entry name" value="PAS-like_dom_sf"/>
</dbReference>
<name>A0A838WGF6_9CYAN</name>
<dbReference type="Proteomes" id="UP000538075">
    <property type="component" value="Unassembled WGS sequence"/>
</dbReference>
<protein>
    <submittedName>
        <fullName evidence="2">PAS domain-containing sensor histidine kinase</fullName>
    </submittedName>
</protein>
<sequence>MMNCRGSMLEKINYQLNYPSMKDKLAEFLINQIIDAAFCVKNNGDFIYTNKSMSGIMEYSHQELLSMNLS</sequence>
<keyword evidence="2" id="KW-0808">Transferase</keyword>
<dbReference type="GO" id="GO:0016301">
    <property type="term" value="F:kinase activity"/>
    <property type="evidence" value="ECO:0007669"/>
    <property type="project" value="UniProtKB-KW"/>
</dbReference>
<dbReference type="AlphaFoldDB" id="A0A838WGF6"/>
<evidence type="ECO:0000259" key="1">
    <source>
        <dbReference type="PROSITE" id="PS50112"/>
    </source>
</evidence>
<accession>A0A838WGF6</accession>
<dbReference type="PROSITE" id="PS50112">
    <property type="entry name" value="PAS"/>
    <property type="match status" value="1"/>
</dbReference>
<evidence type="ECO:0000313" key="2">
    <source>
        <dbReference type="EMBL" id="MBA4464756.1"/>
    </source>
</evidence>
<evidence type="ECO:0000313" key="3">
    <source>
        <dbReference type="Proteomes" id="UP000538075"/>
    </source>
</evidence>
<organism evidence="2 3">
    <name type="scientific">Cylindrospermopsis raciborskii CS-506_A</name>
    <dbReference type="NCBI Taxonomy" id="2585140"/>
    <lineage>
        <taxon>Bacteria</taxon>
        <taxon>Bacillati</taxon>
        <taxon>Cyanobacteriota</taxon>
        <taxon>Cyanophyceae</taxon>
        <taxon>Nostocales</taxon>
        <taxon>Aphanizomenonaceae</taxon>
        <taxon>Cylindrospermopsis</taxon>
    </lineage>
</organism>
<dbReference type="Gene3D" id="3.30.450.20">
    <property type="entry name" value="PAS domain"/>
    <property type="match status" value="1"/>
</dbReference>
<dbReference type="EMBL" id="VDFG01000179">
    <property type="protein sequence ID" value="MBA4464756.1"/>
    <property type="molecule type" value="Genomic_DNA"/>
</dbReference>
<comment type="caution">
    <text evidence="2">The sequence shown here is derived from an EMBL/GenBank/DDBJ whole genome shotgun (WGS) entry which is preliminary data.</text>
</comment>
<feature type="non-terminal residue" evidence="2">
    <location>
        <position position="70"/>
    </location>
</feature>
<reference evidence="2 3" key="1">
    <citation type="journal article" date="2020" name="J. Appl. Phycol.">
        <title>Morphological changes and genome evolution in Raphidiopsis raciborskii CS-506 after 23 years in culture.</title>
        <authorList>
            <person name="Willis A."/>
            <person name="Bent S.J."/>
            <person name="Jameson I.D."/>
        </authorList>
    </citation>
    <scope>NUCLEOTIDE SEQUENCE [LARGE SCALE GENOMIC DNA]</scope>
    <source>
        <strain evidence="2 3">CS-506_A</strain>
    </source>
</reference>
<feature type="domain" description="PAS" evidence="1">
    <location>
        <begin position="22"/>
        <end position="70"/>
    </location>
</feature>
<keyword evidence="2" id="KW-0418">Kinase</keyword>
<gene>
    <name evidence="2" type="ORF">FHK98_02395</name>
</gene>
<proteinExistence type="predicted"/>